<feature type="transmembrane region" description="Helical" evidence="1">
    <location>
        <begin position="328"/>
        <end position="349"/>
    </location>
</feature>
<feature type="transmembrane region" description="Helical" evidence="1">
    <location>
        <begin position="139"/>
        <end position="163"/>
    </location>
</feature>
<dbReference type="Pfam" id="PF16962">
    <property type="entry name" value="ABC_export"/>
    <property type="match status" value="1"/>
</dbReference>
<evidence type="ECO:0008006" key="4">
    <source>
        <dbReference type="Google" id="ProtNLM"/>
    </source>
</evidence>
<sequence length="525" mass="60255">MSPLLYILRRSLINNIKLIRRKPSKLVPILVYILLLAYCVIMPYLTRKSLIRTTSPRYFIGISTFITIIIFLFSIYSGVQKRSSSFLMSDVNLAFTSPIKPQNILMYGFIKEIQTIFVTSLFILFQIPNLINWFKFVPFGVFLLLFTYIVFFVTISFISVFAFSLCSKKPFLKEVFKAAVLFIGSVILLYTAYSGYANKDNVLIYLTSMYSNNSLDYVPIIGWIKAIITQCFYGLNYSIFIYLALMILLLSIIVFVLYKLDLDFYEDVLDKSELNENMKNLKTKQMKSNEFMLQGKRKRRTRKVTSKYDSMLGKAIFSKHLLEYRKTGFGLINIHTGFLILGAICYGAFFPIKEINIFLYFTIYLGCLSNFSSKFNFEASKPYIFLIPDSDDKKIFWATLSSVLKYISDSIIVFMILGILIKANPIDTIMCMLVYISFGFVFTYGAVLNLRLFGGMNSEMIKGLLMFLSIIVYVLPGIIGAAVIASQLSFLGHYAIYLAFLIWNFFAAVVILQLSKGILKHVELD</sequence>
<feature type="transmembrane region" description="Helical" evidence="1">
    <location>
        <begin position="26"/>
        <end position="46"/>
    </location>
</feature>
<feature type="transmembrane region" description="Helical" evidence="1">
    <location>
        <begin position="175"/>
        <end position="193"/>
    </location>
</feature>
<reference evidence="2 3" key="1">
    <citation type="submission" date="2018-01" db="EMBL/GenBank/DDBJ databases">
        <title>Genome Sequencing and Assembly of Anaerobacter polyendosporus strain CT4.</title>
        <authorList>
            <person name="Tachaapaikoon C."/>
            <person name="Sutheeworapong S."/>
            <person name="Jenjaroenpun P."/>
            <person name="Wongsurawat T."/>
            <person name="Nookeaw I."/>
            <person name="Cheawchanlertfa P."/>
            <person name="Kosugi A."/>
            <person name="Cheevadhanarak S."/>
            <person name="Ratanakhanokchai K."/>
        </authorList>
    </citation>
    <scope>NUCLEOTIDE SEQUENCE [LARGE SCALE GENOMIC DNA]</scope>
    <source>
        <strain evidence="2 3">CT4</strain>
    </source>
</reference>
<feature type="transmembrane region" description="Helical" evidence="1">
    <location>
        <begin position="494"/>
        <end position="514"/>
    </location>
</feature>
<dbReference type="Proteomes" id="UP000286268">
    <property type="component" value="Chromosome"/>
</dbReference>
<feature type="transmembrane region" description="Helical" evidence="1">
    <location>
        <begin position="464"/>
        <end position="488"/>
    </location>
</feature>
<dbReference type="RefSeq" id="WP_128211312.1">
    <property type="nucleotide sequence ID" value="NZ_CP025746.1"/>
</dbReference>
<feature type="transmembrane region" description="Helical" evidence="1">
    <location>
        <begin position="239"/>
        <end position="258"/>
    </location>
</feature>
<accession>A0A410DP68</accession>
<keyword evidence="1" id="KW-0472">Membrane</keyword>
<dbReference type="OrthoDB" id="816862at2"/>
<proteinExistence type="predicted"/>
<dbReference type="EMBL" id="CP025746">
    <property type="protein sequence ID" value="QAA30865.1"/>
    <property type="molecule type" value="Genomic_DNA"/>
</dbReference>
<feature type="transmembrane region" description="Helical" evidence="1">
    <location>
        <begin position="58"/>
        <end position="79"/>
    </location>
</feature>
<gene>
    <name evidence="2" type="ORF">C1I91_03855</name>
</gene>
<feature type="transmembrane region" description="Helical" evidence="1">
    <location>
        <begin position="395"/>
        <end position="421"/>
    </location>
</feature>
<keyword evidence="3" id="KW-1185">Reference proteome</keyword>
<feature type="transmembrane region" description="Helical" evidence="1">
    <location>
        <begin position="104"/>
        <end position="127"/>
    </location>
</feature>
<dbReference type="KEGG" id="cmah:C1I91_03855"/>
<organism evidence="2 3">
    <name type="scientific">Clostridium manihotivorum</name>
    <dbReference type="NCBI Taxonomy" id="2320868"/>
    <lineage>
        <taxon>Bacteria</taxon>
        <taxon>Bacillati</taxon>
        <taxon>Bacillota</taxon>
        <taxon>Clostridia</taxon>
        <taxon>Eubacteriales</taxon>
        <taxon>Clostridiaceae</taxon>
        <taxon>Clostridium</taxon>
    </lineage>
</organism>
<feature type="transmembrane region" description="Helical" evidence="1">
    <location>
        <begin position="433"/>
        <end position="452"/>
    </location>
</feature>
<evidence type="ECO:0000313" key="2">
    <source>
        <dbReference type="EMBL" id="QAA30865.1"/>
    </source>
</evidence>
<protein>
    <recommendedName>
        <fullName evidence="4">ABC exporter</fullName>
    </recommendedName>
</protein>
<evidence type="ECO:0000256" key="1">
    <source>
        <dbReference type="SAM" id="Phobius"/>
    </source>
</evidence>
<name>A0A410DP68_9CLOT</name>
<dbReference type="AlphaFoldDB" id="A0A410DP68"/>
<feature type="transmembrane region" description="Helical" evidence="1">
    <location>
        <begin position="355"/>
        <end position="375"/>
    </location>
</feature>
<keyword evidence="1" id="KW-0812">Transmembrane</keyword>
<keyword evidence="1" id="KW-1133">Transmembrane helix</keyword>
<evidence type="ECO:0000313" key="3">
    <source>
        <dbReference type="Proteomes" id="UP000286268"/>
    </source>
</evidence>
<dbReference type="InterPro" id="IPR031584">
    <property type="entry name" value="Put_ABC_export"/>
</dbReference>